<dbReference type="PANTHER" id="PTHR30329">
    <property type="entry name" value="STATOR ELEMENT OF FLAGELLAR MOTOR COMPLEX"/>
    <property type="match status" value="1"/>
</dbReference>
<proteinExistence type="predicted"/>
<dbReference type="GO" id="GO:0016020">
    <property type="term" value="C:membrane"/>
    <property type="evidence" value="ECO:0007669"/>
    <property type="project" value="UniProtKB-UniRule"/>
</dbReference>
<evidence type="ECO:0000313" key="3">
    <source>
        <dbReference type="EMBL" id="SOD19827.1"/>
    </source>
</evidence>
<feature type="domain" description="OmpA-like" evidence="2">
    <location>
        <begin position="27"/>
        <end position="141"/>
    </location>
</feature>
<accession>A0A286ADA8</accession>
<keyword evidence="4" id="KW-1185">Reference proteome</keyword>
<dbReference type="InterPro" id="IPR006665">
    <property type="entry name" value="OmpA-like"/>
</dbReference>
<dbReference type="PROSITE" id="PS51123">
    <property type="entry name" value="OMPA_2"/>
    <property type="match status" value="2"/>
</dbReference>
<keyword evidence="1" id="KW-0472">Membrane</keyword>
<evidence type="ECO:0000259" key="2">
    <source>
        <dbReference type="PROSITE" id="PS51123"/>
    </source>
</evidence>
<dbReference type="OrthoDB" id="9782229at2"/>
<dbReference type="InterPro" id="IPR050330">
    <property type="entry name" value="Bact_OuterMem_StrucFunc"/>
</dbReference>
<organism evidence="3 4">
    <name type="scientific">Pedobacter xixiisoli</name>
    <dbReference type="NCBI Taxonomy" id="1476464"/>
    <lineage>
        <taxon>Bacteria</taxon>
        <taxon>Pseudomonadati</taxon>
        <taxon>Bacteroidota</taxon>
        <taxon>Sphingobacteriia</taxon>
        <taxon>Sphingobacteriales</taxon>
        <taxon>Sphingobacteriaceae</taxon>
        <taxon>Pedobacter</taxon>
    </lineage>
</organism>
<reference evidence="4" key="1">
    <citation type="submission" date="2017-09" db="EMBL/GenBank/DDBJ databases">
        <authorList>
            <person name="Varghese N."/>
            <person name="Submissions S."/>
        </authorList>
    </citation>
    <scope>NUCLEOTIDE SEQUENCE [LARGE SCALE GENOMIC DNA]</scope>
    <source>
        <strain evidence="4">CGMCC 1.12803</strain>
    </source>
</reference>
<dbReference type="SUPFAM" id="SSF103088">
    <property type="entry name" value="OmpA-like"/>
    <property type="match status" value="2"/>
</dbReference>
<gene>
    <name evidence="3" type="ORF">SAMN06297358_3533</name>
</gene>
<name>A0A286ADA8_9SPHI</name>
<dbReference type="Proteomes" id="UP000219281">
    <property type="component" value="Unassembled WGS sequence"/>
</dbReference>
<dbReference type="Pfam" id="PF00691">
    <property type="entry name" value="OmpA"/>
    <property type="match status" value="2"/>
</dbReference>
<dbReference type="Gene3D" id="3.30.1330.60">
    <property type="entry name" value="OmpA-like domain"/>
    <property type="match status" value="2"/>
</dbReference>
<evidence type="ECO:0000313" key="4">
    <source>
        <dbReference type="Proteomes" id="UP000219281"/>
    </source>
</evidence>
<dbReference type="EMBL" id="OCMT01000004">
    <property type="protein sequence ID" value="SOD19827.1"/>
    <property type="molecule type" value="Genomic_DNA"/>
</dbReference>
<dbReference type="CDD" id="cd07185">
    <property type="entry name" value="OmpA_C-like"/>
    <property type="match status" value="2"/>
</dbReference>
<dbReference type="PANTHER" id="PTHR30329:SF21">
    <property type="entry name" value="LIPOPROTEIN YIAD-RELATED"/>
    <property type="match status" value="1"/>
</dbReference>
<dbReference type="AlphaFoldDB" id="A0A286ADA8"/>
<dbReference type="RefSeq" id="WP_097133335.1">
    <property type="nucleotide sequence ID" value="NZ_OCMT01000004.1"/>
</dbReference>
<evidence type="ECO:0000256" key="1">
    <source>
        <dbReference type="PROSITE-ProRule" id="PRU00473"/>
    </source>
</evidence>
<feature type="domain" description="OmpA-like" evidence="2">
    <location>
        <begin position="157"/>
        <end position="275"/>
    </location>
</feature>
<dbReference type="InterPro" id="IPR036737">
    <property type="entry name" value="OmpA-like_sf"/>
</dbReference>
<protein>
    <submittedName>
        <fullName evidence="3">OmpA family protein</fullName>
    </submittedName>
</protein>
<sequence length="275" mass="31034">MKNAMLRKGFILILFSISLLISSVYAQKKKIASFFFDTNIRVLDAQQKKAFSQFLSELDSVDIVSISIIGYCDDRGGKGYNDVLSVNRANHIKELLEQHEINTEKVKVLTGNGKIDLIEPSNVNKQRINNRRVDLVIGYVKKNLRIDNSILPNTLKVGDKIILENVLFENSKSILLKESIPVLEKITNIIKEKKQYDIAILGHICCNPPGKDVKDFVTGELNLSQARAKAVYDYLIKNGVDEHRLAYKGMMGNFPLGKGEKNDRRVELQITGINN</sequence>